<feature type="compositionally biased region" description="Basic and acidic residues" evidence="2">
    <location>
        <begin position="396"/>
        <end position="421"/>
    </location>
</feature>
<feature type="compositionally biased region" description="Polar residues" evidence="2">
    <location>
        <begin position="84"/>
        <end position="97"/>
    </location>
</feature>
<keyword evidence="4" id="KW-1185">Reference proteome</keyword>
<feature type="compositionally biased region" description="Pro residues" evidence="2">
    <location>
        <begin position="829"/>
        <end position="848"/>
    </location>
</feature>
<evidence type="ECO:0000313" key="3">
    <source>
        <dbReference type="EMBL" id="OSD06793.1"/>
    </source>
</evidence>
<feature type="region of interest" description="Disordered" evidence="2">
    <location>
        <begin position="21"/>
        <end position="170"/>
    </location>
</feature>
<dbReference type="STRING" id="1353009.A0A1Y2J1L3"/>
<feature type="compositionally biased region" description="Basic residues" evidence="2">
    <location>
        <begin position="861"/>
        <end position="872"/>
    </location>
</feature>
<feature type="compositionally biased region" description="Basic and acidic residues" evidence="2">
    <location>
        <begin position="700"/>
        <end position="716"/>
    </location>
</feature>
<evidence type="ECO:0000256" key="1">
    <source>
        <dbReference type="SAM" id="Coils"/>
    </source>
</evidence>
<evidence type="ECO:0000313" key="4">
    <source>
        <dbReference type="Proteomes" id="UP000193067"/>
    </source>
</evidence>
<feature type="coiled-coil region" evidence="1">
    <location>
        <begin position="279"/>
        <end position="373"/>
    </location>
</feature>
<reference evidence="3 4" key="1">
    <citation type="journal article" date="2015" name="Biotechnol. Biofuels">
        <title>Enhanced degradation of softwood versus hardwood by the white-rot fungus Pycnoporus coccineus.</title>
        <authorList>
            <person name="Couturier M."/>
            <person name="Navarro D."/>
            <person name="Chevret D."/>
            <person name="Henrissat B."/>
            <person name="Piumi F."/>
            <person name="Ruiz-Duenas F.J."/>
            <person name="Martinez A.T."/>
            <person name="Grigoriev I.V."/>
            <person name="Riley R."/>
            <person name="Lipzen A."/>
            <person name="Berrin J.G."/>
            <person name="Master E.R."/>
            <person name="Rosso M.N."/>
        </authorList>
    </citation>
    <scope>NUCLEOTIDE SEQUENCE [LARGE SCALE GENOMIC DNA]</scope>
    <source>
        <strain evidence="3 4">BRFM310</strain>
    </source>
</reference>
<dbReference type="EMBL" id="KZ084089">
    <property type="protein sequence ID" value="OSD06793.1"/>
    <property type="molecule type" value="Genomic_DNA"/>
</dbReference>
<protein>
    <submittedName>
        <fullName evidence="3">Uncharacterized protein</fullName>
    </submittedName>
</protein>
<accession>A0A1Y2J1L3</accession>
<feature type="region of interest" description="Disordered" evidence="2">
    <location>
        <begin position="386"/>
        <end position="872"/>
    </location>
</feature>
<name>A0A1Y2J1L3_TRAC3</name>
<dbReference type="OrthoDB" id="2758589at2759"/>
<feature type="compositionally biased region" description="Pro residues" evidence="2">
    <location>
        <begin position="558"/>
        <end position="567"/>
    </location>
</feature>
<feature type="compositionally biased region" description="Polar residues" evidence="2">
    <location>
        <begin position="578"/>
        <end position="589"/>
    </location>
</feature>
<feature type="compositionally biased region" description="Low complexity" evidence="2">
    <location>
        <begin position="44"/>
        <end position="60"/>
    </location>
</feature>
<organism evidence="3 4">
    <name type="scientific">Trametes coccinea (strain BRFM310)</name>
    <name type="common">Pycnoporus coccineus</name>
    <dbReference type="NCBI Taxonomy" id="1353009"/>
    <lineage>
        <taxon>Eukaryota</taxon>
        <taxon>Fungi</taxon>
        <taxon>Dikarya</taxon>
        <taxon>Basidiomycota</taxon>
        <taxon>Agaricomycotina</taxon>
        <taxon>Agaricomycetes</taxon>
        <taxon>Polyporales</taxon>
        <taxon>Polyporaceae</taxon>
        <taxon>Trametes</taxon>
    </lineage>
</organism>
<proteinExistence type="predicted"/>
<feature type="compositionally biased region" description="Polar residues" evidence="2">
    <location>
        <begin position="459"/>
        <end position="469"/>
    </location>
</feature>
<evidence type="ECO:0000256" key="2">
    <source>
        <dbReference type="SAM" id="MobiDB-lite"/>
    </source>
</evidence>
<feature type="compositionally biased region" description="Polar residues" evidence="2">
    <location>
        <begin position="619"/>
        <end position="629"/>
    </location>
</feature>
<sequence length="872" mass="96192">MSGQASSPLANFHFTTIGKEPSLLQRFSAPEDGGQPQIPPSSSPSPVSSPRASALSVLPPTSRKSLLEDLAGIEEPMPIDTRCNEATTGATSSTRPSGTHAAVGALSQPTSLSDDRTPLSSKPSGIFSSTSHKSNTDPHSIAQTSRPFARSDPLLTPHLPQSPEQGYSGQDDAMSAFRRALQRLQEESEEYARREKEAREAIALQQRQAMRWHTRAETLLESLGAAFVQCEQRMASAGHAVEEADRLRNIVRQFETKETGYCHELESLSSQNGILERAKEANEVAVREAQKRVDELDQAMVQIKQENARLLDELKASKAAERYAREREQQLLAQLEELKRTAAQDKTELLEQKRKIDQENAELLEQLQKAKRVTDADGQRRMAGLEPLLGQLRTPLDAHRSSGDAEEGRRQGDSSRSDGNHVEASTRAGLPSRPPKPSTVDRKPTAGAASHMDLKPLNIPQTTNHSVVHTSPVHGLPIKPEFSTPAFRSVAPMHRGGPPPSTPTALWSRPELMKSEQISPFIERQLRPAEEEESEVEAALRRGQSLDYHPSVAQSSRTPPPVPPPSRSIPSSTDSYPAPTSASLHQDSVVSRVPSGLEGNARASESSAFPPQPAVPNLTYPSRSPSQDADNGLGQFDARSGGPFQTTGQHSRSRTPPPEPGPARRGRGPRMNQRVGNRNASPPASRAVDHWSPTPGRPPLYREPDASPERFKRPRDEDDSSEGSVPRRRRVDSPVAESSYSGLPPHPRPPASYEREPSAYDDRNPSPPAPSEADRFYNAQRNQYSPHQPPRRRSPTPPPPPASTSANDPYSSGWWPPRYRSQREDRYDPPMPRRGPANPPRRPLPPQRMPLEARLADPHRYAPRRWRERSPY</sequence>
<keyword evidence="1" id="KW-0175">Coiled coil</keyword>
<feature type="compositionally biased region" description="Polar residues" evidence="2">
    <location>
        <begin position="107"/>
        <end position="146"/>
    </location>
</feature>
<dbReference type="Proteomes" id="UP000193067">
    <property type="component" value="Unassembled WGS sequence"/>
</dbReference>
<gene>
    <name evidence="3" type="ORF">PYCCODRAFT_764770</name>
</gene>
<feature type="coiled-coil region" evidence="1">
    <location>
        <begin position="174"/>
        <end position="204"/>
    </location>
</feature>
<feature type="compositionally biased region" description="Basic and acidic residues" evidence="2">
    <location>
        <begin position="753"/>
        <end position="764"/>
    </location>
</feature>
<dbReference type="AlphaFoldDB" id="A0A1Y2J1L3"/>